<evidence type="ECO:0000313" key="18">
    <source>
        <dbReference type="Proteomes" id="UP001283341"/>
    </source>
</evidence>
<dbReference type="GO" id="GO:0005506">
    <property type="term" value="F:iron ion binding"/>
    <property type="evidence" value="ECO:0007669"/>
    <property type="project" value="InterPro"/>
</dbReference>
<reference evidence="17" key="1">
    <citation type="journal article" date="2023" name="Mol. Phylogenet. Evol.">
        <title>Genome-scale phylogeny and comparative genomics of the fungal order Sordariales.</title>
        <authorList>
            <person name="Hensen N."/>
            <person name="Bonometti L."/>
            <person name="Westerberg I."/>
            <person name="Brannstrom I.O."/>
            <person name="Guillou S."/>
            <person name="Cros-Aarteil S."/>
            <person name="Calhoun S."/>
            <person name="Haridas S."/>
            <person name="Kuo A."/>
            <person name="Mondo S."/>
            <person name="Pangilinan J."/>
            <person name="Riley R."/>
            <person name="LaButti K."/>
            <person name="Andreopoulos B."/>
            <person name="Lipzen A."/>
            <person name="Chen C."/>
            <person name="Yan M."/>
            <person name="Daum C."/>
            <person name="Ng V."/>
            <person name="Clum A."/>
            <person name="Steindorff A."/>
            <person name="Ohm R.A."/>
            <person name="Martin F."/>
            <person name="Silar P."/>
            <person name="Natvig D.O."/>
            <person name="Lalanne C."/>
            <person name="Gautier V."/>
            <person name="Ament-Velasquez S.L."/>
            <person name="Kruys A."/>
            <person name="Hutchinson M.I."/>
            <person name="Powell A.J."/>
            <person name="Barry K."/>
            <person name="Miller A.N."/>
            <person name="Grigoriev I.V."/>
            <person name="Debuchy R."/>
            <person name="Gladieux P."/>
            <person name="Hiltunen Thoren M."/>
            <person name="Johannesson H."/>
        </authorList>
    </citation>
    <scope>NUCLEOTIDE SEQUENCE</scope>
    <source>
        <strain evidence="17">CBS 118394</strain>
    </source>
</reference>
<evidence type="ECO:0000256" key="8">
    <source>
        <dbReference type="ARBA" id="ARBA00022989"/>
    </source>
</evidence>
<dbReference type="AlphaFoldDB" id="A0AAE0IGX1"/>
<gene>
    <name evidence="17" type="ORF">B0H66DRAFT_615216</name>
</gene>
<dbReference type="PRINTS" id="PR00385">
    <property type="entry name" value="P450"/>
</dbReference>
<dbReference type="Pfam" id="PF00067">
    <property type="entry name" value="p450"/>
    <property type="match status" value="1"/>
</dbReference>
<evidence type="ECO:0000256" key="15">
    <source>
        <dbReference type="ARBA" id="ARBA00079990"/>
    </source>
</evidence>
<evidence type="ECO:0000256" key="7">
    <source>
        <dbReference type="ARBA" id="ARBA00022723"/>
    </source>
</evidence>
<evidence type="ECO:0000256" key="5">
    <source>
        <dbReference type="ARBA" id="ARBA00022617"/>
    </source>
</evidence>
<evidence type="ECO:0000256" key="16">
    <source>
        <dbReference type="PIRSR" id="PIRSR602401-1"/>
    </source>
</evidence>
<dbReference type="GO" id="GO:0016705">
    <property type="term" value="F:oxidoreductase activity, acting on paired donors, with incorporation or reduction of molecular oxygen"/>
    <property type="evidence" value="ECO:0007669"/>
    <property type="project" value="InterPro"/>
</dbReference>
<comment type="subcellular location">
    <subcellularLocation>
        <location evidence="2">Membrane</location>
        <topology evidence="2">Single-pass membrane protein</topology>
    </subcellularLocation>
</comment>
<name>A0AAE0IGX1_9PEZI</name>
<comment type="pathway">
    <text evidence="3">Hormone biosynthesis.</text>
</comment>
<comment type="cofactor">
    <cofactor evidence="1 16">
        <name>heme</name>
        <dbReference type="ChEBI" id="CHEBI:30413"/>
    </cofactor>
</comment>
<evidence type="ECO:0000256" key="1">
    <source>
        <dbReference type="ARBA" id="ARBA00001971"/>
    </source>
</evidence>
<keyword evidence="18" id="KW-1185">Reference proteome</keyword>
<keyword evidence="5 16" id="KW-0349">Heme</keyword>
<dbReference type="InterPro" id="IPR050121">
    <property type="entry name" value="Cytochrome_P450_monoxygenase"/>
</dbReference>
<dbReference type="Gene3D" id="1.10.630.10">
    <property type="entry name" value="Cytochrome P450"/>
    <property type="match status" value="1"/>
</dbReference>
<comment type="similarity">
    <text evidence="4">Belongs to the cytochrome P450 family.</text>
</comment>
<evidence type="ECO:0000256" key="4">
    <source>
        <dbReference type="ARBA" id="ARBA00010617"/>
    </source>
</evidence>
<evidence type="ECO:0000256" key="9">
    <source>
        <dbReference type="ARBA" id="ARBA00023002"/>
    </source>
</evidence>
<dbReference type="InterPro" id="IPR001128">
    <property type="entry name" value="Cyt_P450"/>
</dbReference>
<keyword evidence="12" id="KW-0503">Monooxygenase</keyword>
<feature type="binding site" description="axial binding residue" evidence="16">
    <location>
        <position position="440"/>
    </location>
    <ligand>
        <name>heme</name>
        <dbReference type="ChEBI" id="CHEBI:30413"/>
    </ligand>
    <ligandPart>
        <name>Fe</name>
        <dbReference type="ChEBI" id="CHEBI:18248"/>
    </ligandPart>
</feature>
<evidence type="ECO:0000313" key="17">
    <source>
        <dbReference type="EMBL" id="KAK3324928.1"/>
    </source>
</evidence>
<evidence type="ECO:0000256" key="11">
    <source>
        <dbReference type="ARBA" id="ARBA00023026"/>
    </source>
</evidence>
<accession>A0AAE0IGX1</accession>
<dbReference type="PRINTS" id="PR00463">
    <property type="entry name" value="EP450I"/>
</dbReference>
<dbReference type="SUPFAM" id="SSF48264">
    <property type="entry name" value="Cytochrome P450"/>
    <property type="match status" value="1"/>
</dbReference>
<dbReference type="GO" id="GO:0016020">
    <property type="term" value="C:membrane"/>
    <property type="evidence" value="ECO:0007669"/>
    <property type="project" value="UniProtKB-SubCell"/>
</dbReference>
<dbReference type="InterPro" id="IPR002401">
    <property type="entry name" value="Cyt_P450_E_grp-I"/>
</dbReference>
<dbReference type="PANTHER" id="PTHR24305:SF77">
    <property type="entry name" value="CYTOCHROME P450 MONOOXYGENASE"/>
    <property type="match status" value="1"/>
</dbReference>
<sequence>MAYLILALTALVAYYILSSIIAWYRLRHFKGPFLASFSYLWLAKTTTSGTAWKTYFDLQEKHNEPLVRIGPDFLMTNEPEIIRRMNAARSPYRKDPWYHSFKIGPYDHNMLSTTDETVHADLKAKVTPAYSGKDVPGLEPAIDSQIASFKNLVRSKYLSTVTTTKAMDLGRTAQYFTLDTITKIAFSKEWGFLEANDDFNSFMASFRAGEPLMMLCCDVPWARKIFMNKFMLKLMGPKETDPVGFGAIMGITKKVVGQRFQDNPEKQPDMLQSFIRHGLTQKECEAEVPTLIIAGSDTTAGVLRGGLLYLMTTPSVYQRLQAEVDDAIASGKASSPITSAEAKALPYLQAVVYESMRIHPPNQIFVTKVVPPEGDTLMGKFVPGGTKIGVNLLSVMRHKGTFGDDAYLYRPERFLEVDEKKRTEMERHSEFIFGYGRYMCSGKLVALMELNKMIFEIVRDFDIQLVNPTNPWTKRHYSVFQLSNFWVRMTERQK</sequence>
<keyword evidence="9" id="KW-0560">Oxidoreductase</keyword>
<evidence type="ECO:0000256" key="14">
    <source>
        <dbReference type="ARBA" id="ARBA00068222"/>
    </source>
</evidence>
<keyword evidence="6" id="KW-0812">Transmembrane</keyword>
<evidence type="ECO:0000256" key="3">
    <source>
        <dbReference type="ARBA" id="ARBA00004972"/>
    </source>
</evidence>
<evidence type="ECO:0000256" key="6">
    <source>
        <dbReference type="ARBA" id="ARBA00022692"/>
    </source>
</evidence>
<comment type="caution">
    <text evidence="17">The sequence shown here is derived from an EMBL/GenBank/DDBJ whole genome shotgun (WGS) entry which is preliminary data.</text>
</comment>
<keyword evidence="10 16" id="KW-0408">Iron</keyword>
<evidence type="ECO:0000256" key="10">
    <source>
        <dbReference type="ARBA" id="ARBA00023004"/>
    </source>
</evidence>
<dbReference type="Proteomes" id="UP001283341">
    <property type="component" value="Unassembled WGS sequence"/>
</dbReference>
<keyword evidence="7 16" id="KW-0479">Metal-binding</keyword>
<dbReference type="EMBL" id="JAUEDM010000002">
    <property type="protein sequence ID" value="KAK3324928.1"/>
    <property type="molecule type" value="Genomic_DNA"/>
</dbReference>
<protein>
    <recommendedName>
        <fullName evidence="14">Cytochrome P450 monooxygenase ABA1</fullName>
    </recommendedName>
    <alternativeName>
        <fullName evidence="15">Abscisic acid biosynthesis protein 1</fullName>
    </alternativeName>
    <alternativeName>
        <fullName evidence="13">Cytochrome P450 monooxygenase aba1</fullName>
    </alternativeName>
</protein>
<proteinExistence type="inferred from homology"/>
<dbReference type="InterPro" id="IPR036396">
    <property type="entry name" value="Cyt_P450_sf"/>
</dbReference>
<reference evidence="17" key="2">
    <citation type="submission" date="2023-06" db="EMBL/GenBank/DDBJ databases">
        <authorList>
            <consortium name="Lawrence Berkeley National Laboratory"/>
            <person name="Haridas S."/>
            <person name="Hensen N."/>
            <person name="Bonometti L."/>
            <person name="Westerberg I."/>
            <person name="Brannstrom I.O."/>
            <person name="Guillou S."/>
            <person name="Cros-Aarteil S."/>
            <person name="Calhoun S."/>
            <person name="Kuo A."/>
            <person name="Mondo S."/>
            <person name="Pangilinan J."/>
            <person name="Riley R."/>
            <person name="Labutti K."/>
            <person name="Andreopoulos B."/>
            <person name="Lipzen A."/>
            <person name="Chen C."/>
            <person name="Yanf M."/>
            <person name="Daum C."/>
            <person name="Ng V."/>
            <person name="Clum A."/>
            <person name="Steindorff A."/>
            <person name="Ohm R."/>
            <person name="Martin F."/>
            <person name="Silar P."/>
            <person name="Natvig D."/>
            <person name="Lalanne C."/>
            <person name="Gautier V."/>
            <person name="Ament-Velasquez S.L."/>
            <person name="Kruys A."/>
            <person name="Hutchinson M.I."/>
            <person name="Powell A.J."/>
            <person name="Barry K."/>
            <person name="Miller A.N."/>
            <person name="Grigoriev I.V."/>
            <person name="Debuchy R."/>
            <person name="Gladieux P."/>
            <person name="Thoren M.H."/>
            <person name="Johannesson H."/>
        </authorList>
    </citation>
    <scope>NUCLEOTIDE SEQUENCE</scope>
    <source>
        <strain evidence="17">CBS 118394</strain>
    </source>
</reference>
<keyword evidence="8" id="KW-1133">Transmembrane helix</keyword>
<keyword evidence="11" id="KW-0843">Virulence</keyword>
<dbReference type="GO" id="GO:0020037">
    <property type="term" value="F:heme binding"/>
    <property type="evidence" value="ECO:0007669"/>
    <property type="project" value="InterPro"/>
</dbReference>
<evidence type="ECO:0000256" key="13">
    <source>
        <dbReference type="ARBA" id="ARBA00067672"/>
    </source>
</evidence>
<evidence type="ECO:0000256" key="2">
    <source>
        <dbReference type="ARBA" id="ARBA00004167"/>
    </source>
</evidence>
<evidence type="ECO:0000256" key="12">
    <source>
        <dbReference type="ARBA" id="ARBA00023033"/>
    </source>
</evidence>
<organism evidence="17 18">
    <name type="scientific">Apodospora peruviana</name>
    <dbReference type="NCBI Taxonomy" id="516989"/>
    <lineage>
        <taxon>Eukaryota</taxon>
        <taxon>Fungi</taxon>
        <taxon>Dikarya</taxon>
        <taxon>Ascomycota</taxon>
        <taxon>Pezizomycotina</taxon>
        <taxon>Sordariomycetes</taxon>
        <taxon>Sordariomycetidae</taxon>
        <taxon>Sordariales</taxon>
        <taxon>Lasiosphaeriaceae</taxon>
        <taxon>Apodospora</taxon>
    </lineage>
</organism>
<dbReference type="FunFam" id="1.10.630.10:FF:000076">
    <property type="entry name" value="Cytochrome P450 monooxygenase"/>
    <property type="match status" value="1"/>
</dbReference>
<keyword evidence="8" id="KW-0472">Membrane</keyword>
<dbReference type="CDD" id="cd11060">
    <property type="entry name" value="CYP57A1-like"/>
    <property type="match status" value="1"/>
</dbReference>
<dbReference type="PANTHER" id="PTHR24305">
    <property type="entry name" value="CYTOCHROME P450"/>
    <property type="match status" value="1"/>
</dbReference>
<dbReference type="GO" id="GO:0004497">
    <property type="term" value="F:monooxygenase activity"/>
    <property type="evidence" value="ECO:0007669"/>
    <property type="project" value="UniProtKB-KW"/>
</dbReference>